<sequence>MRKLAQYRRNTHPNSGFKEKVAWQLSKGPRTGRELSAFFHMTLGEFNGLMRGCLRGKTVVIEASAPVPVDGCIDYTYTLIRTQRITRSHPETMIVSHRSFAARGDDKRQQNIIAAEKRARLISRGWYPGCLE</sequence>
<name>A0A3N4P2U5_9GAMM</name>
<dbReference type="OrthoDB" id="6539395at2"/>
<dbReference type="EMBL" id="RMVG01000003">
    <property type="protein sequence ID" value="RPE02953.1"/>
    <property type="molecule type" value="Genomic_DNA"/>
</dbReference>
<dbReference type="RefSeq" id="WP_123799771.1">
    <property type="nucleotide sequence ID" value="NZ_RMVG01000003.1"/>
</dbReference>
<protein>
    <submittedName>
        <fullName evidence="1">Uncharacterized protein</fullName>
    </submittedName>
</protein>
<comment type="caution">
    <text evidence="1">The sequence shown here is derived from an EMBL/GenBank/DDBJ whole genome shotgun (WGS) entry which is preliminary data.</text>
</comment>
<gene>
    <name evidence="1" type="ORF">BBB56_06005</name>
</gene>
<reference evidence="1 2" key="1">
    <citation type="submission" date="2018-11" db="EMBL/GenBank/DDBJ databases">
        <title>Whole genome sequencing of Pantoea sp. RIT388.</title>
        <authorList>
            <person name="Gan H.M."/>
            <person name="Hudson A.O."/>
        </authorList>
    </citation>
    <scope>NUCLEOTIDE SEQUENCE [LARGE SCALE GENOMIC DNA]</scope>
    <source>
        <strain evidence="1 2">RIT388</strain>
    </source>
</reference>
<evidence type="ECO:0000313" key="1">
    <source>
        <dbReference type="EMBL" id="RPE02953.1"/>
    </source>
</evidence>
<dbReference type="AlphaFoldDB" id="A0A3N4P2U5"/>
<proteinExistence type="predicted"/>
<keyword evidence="2" id="KW-1185">Reference proteome</keyword>
<evidence type="ECO:0000313" key="2">
    <source>
        <dbReference type="Proteomes" id="UP000281332"/>
    </source>
</evidence>
<dbReference type="Proteomes" id="UP000281332">
    <property type="component" value="Unassembled WGS sequence"/>
</dbReference>
<organism evidence="1 2">
    <name type="scientific">Candidatus Pantoea deserta</name>
    <dbReference type="NCBI Taxonomy" id="1869313"/>
    <lineage>
        <taxon>Bacteria</taxon>
        <taxon>Pseudomonadati</taxon>
        <taxon>Pseudomonadota</taxon>
        <taxon>Gammaproteobacteria</taxon>
        <taxon>Enterobacterales</taxon>
        <taxon>Erwiniaceae</taxon>
        <taxon>Pantoea</taxon>
    </lineage>
</organism>
<accession>A0A3N4P2U5</accession>